<dbReference type="InterPro" id="IPR036770">
    <property type="entry name" value="Ankyrin_rpt-contain_sf"/>
</dbReference>
<dbReference type="PANTHER" id="PTHR46586:SF3">
    <property type="entry name" value="ANKYRIN REPEAT-CONTAINING PROTEIN"/>
    <property type="match status" value="1"/>
</dbReference>
<evidence type="ECO:0000259" key="2">
    <source>
        <dbReference type="Pfam" id="PF00646"/>
    </source>
</evidence>
<evidence type="ECO:0000313" key="3">
    <source>
        <dbReference type="EMBL" id="WBR14590.1"/>
    </source>
</evidence>
<dbReference type="Gene3D" id="1.25.40.20">
    <property type="entry name" value="Ankyrin repeat-containing domain"/>
    <property type="match status" value="1"/>
</dbReference>
<feature type="region of interest" description="Disordered" evidence="1">
    <location>
        <begin position="603"/>
        <end position="622"/>
    </location>
</feature>
<dbReference type="Pfam" id="PF00646">
    <property type="entry name" value="F-box"/>
    <property type="match status" value="1"/>
</dbReference>
<name>A0AA95EEP9_9VIRU</name>
<evidence type="ECO:0000256" key="1">
    <source>
        <dbReference type="SAM" id="MobiDB-lite"/>
    </source>
</evidence>
<dbReference type="PANTHER" id="PTHR46586">
    <property type="entry name" value="ANKYRIN REPEAT-CONTAINING PROTEIN"/>
    <property type="match status" value="1"/>
</dbReference>
<dbReference type="InterPro" id="IPR036047">
    <property type="entry name" value="F-box-like_dom_sf"/>
</dbReference>
<protein>
    <submittedName>
        <fullName evidence="3">F-box domain-containing protein</fullName>
    </submittedName>
</protein>
<proteinExistence type="predicted"/>
<accession>A0AA95EEP9</accession>
<dbReference type="InterPro" id="IPR001810">
    <property type="entry name" value="F-box_dom"/>
</dbReference>
<organism evidence="3 4">
    <name type="scientific">Pandoravirus kuranda</name>
    <dbReference type="NCBI Taxonomy" id="3019033"/>
    <lineage>
        <taxon>Viruses</taxon>
        <taxon>Pandoravirus</taxon>
    </lineage>
</organism>
<feature type="domain" description="F-box" evidence="2">
    <location>
        <begin position="14"/>
        <end position="45"/>
    </location>
</feature>
<dbReference type="Proteomes" id="UP001185135">
    <property type="component" value="Segment"/>
</dbReference>
<evidence type="ECO:0000313" key="4">
    <source>
        <dbReference type="Proteomes" id="UP001185135"/>
    </source>
</evidence>
<dbReference type="SUPFAM" id="SSF81383">
    <property type="entry name" value="F-box domain"/>
    <property type="match status" value="1"/>
</dbReference>
<dbReference type="InterPro" id="IPR052050">
    <property type="entry name" value="SecEffector_AnkRepeat"/>
</dbReference>
<reference evidence="3" key="1">
    <citation type="submission" date="2022-06" db="EMBL/GenBank/DDBJ databases">
        <authorList>
            <person name="Legendre M."/>
            <person name="Claverie J.-M."/>
            <person name="Alempic J.-M."/>
            <person name="Abergel C."/>
        </authorList>
    </citation>
    <scope>NUCLEOTIDE SEQUENCE</scope>
    <source>
        <strain evidence="3">Kuranda</strain>
    </source>
</reference>
<dbReference type="EMBL" id="ON887157">
    <property type="protein sequence ID" value="WBR14590.1"/>
    <property type="molecule type" value="Genomic_DNA"/>
</dbReference>
<sequence>MEGDDTTCTTTAEDLPCEMLSAILARLEACDQFVCALVSPLWRAVALENLTSSKRGQRQTAKRRTFLAEAARAGRMDLAQWAVGAGCPWDDDACVEAARYGHLELLAWMQAAGCPYSVDRCLVAAAASGNTDLVVQMLRRQPSRRPKHRCEERKAEYEAARHALRQAIKQAALGAHYETLSTLSIDLRANVRWAWHVAFGTGNVVLLDWLFDRNHNVPACASRRAARHGHTEVIEWLLGKNRLDKHDAYRAALVAGQGHIVERLHNDDVATRCAGIGVMRRRGLDISATPFPRPPPSRSLLWRHMALEAARNGRLDVIAWLDEPRLMPKTLTLAAAYGGHTHVLSWAHANGVRFSPLATAIATVRGHDPAAQFCEETARVKMRWWFNEVVWRGNVLERDNLSYGPPYLPGSDAAPFRFGRHRNVVAMALEYGDARVAVHLAERLPDDRLVGNEALSLAMDTRNPRVLLPLLKKTAYDEDSWLWREAASRCNVVAIKCLLGTEAPRLRSGSWTTNGIFCRSALSLYGWRPILEFMVWRGLLPTLDTVIELANDYRAAVQRVALWVAERGCPWYDFRPREESRTDCALRIVELVAMSANDPLVLSRSPASPACPSSRLPSSTPL</sequence>
<gene>
    <name evidence="3" type="ORF">pkur_cds_415</name>
</gene>
<dbReference type="SUPFAM" id="SSF48403">
    <property type="entry name" value="Ankyrin repeat"/>
    <property type="match status" value="1"/>
</dbReference>